<dbReference type="KEGG" id="gaz:Pan241w_44870"/>
<protein>
    <recommendedName>
        <fullName evidence="3">Tetratricopeptide repeat protein</fullName>
    </recommendedName>
</protein>
<keyword evidence="2" id="KW-1185">Reference proteome</keyword>
<evidence type="ECO:0008006" key="3">
    <source>
        <dbReference type="Google" id="ProtNLM"/>
    </source>
</evidence>
<dbReference type="SUPFAM" id="SSF48452">
    <property type="entry name" value="TPR-like"/>
    <property type="match status" value="1"/>
</dbReference>
<evidence type="ECO:0000313" key="1">
    <source>
        <dbReference type="EMBL" id="QDT44378.1"/>
    </source>
</evidence>
<dbReference type="EMBL" id="CP036269">
    <property type="protein sequence ID" value="QDT44378.1"/>
    <property type="molecule type" value="Genomic_DNA"/>
</dbReference>
<dbReference type="Proteomes" id="UP000317171">
    <property type="component" value="Chromosome"/>
</dbReference>
<organism evidence="1 2">
    <name type="scientific">Gimesia alba</name>
    <dbReference type="NCBI Taxonomy" id="2527973"/>
    <lineage>
        <taxon>Bacteria</taxon>
        <taxon>Pseudomonadati</taxon>
        <taxon>Planctomycetota</taxon>
        <taxon>Planctomycetia</taxon>
        <taxon>Planctomycetales</taxon>
        <taxon>Planctomycetaceae</taxon>
        <taxon>Gimesia</taxon>
    </lineage>
</organism>
<gene>
    <name evidence="1" type="ORF">Pan241w_44870</name>
</gene>
<evidence type="ECO:0000313" key="2">
    <source>
        <dbReference type="Proteomes" id="UP000317171"/>
    </source>
</evidence>
<name>A0A517RKH3_9PLAN</name>
<dbReference type="AlphaFoldDB" id="A0A517RKH3"/>
<dbReference type="OrthoDB" id="215178at2"/>
<reference evidence="1 2" key="1">
    <citation type="submission" date="2019-02" db="EMBL/GenBank/DDBJ databases">
        <title>Deep-cultivation of Planctomycetes and their phenomic and genomic characterization uncovers novel biology.</title>
        <authorList>
            <person name="Wiegand S."/>
            <person name="Jogler M."/>
            <person name="Boedeker C."/>
            <person name="Pinto D."/>
            <person name="Vollmers J."/>
            <person name="Rivas-Marin E."/>
            <person name="Kohn T."/>
            <person name="Peeters S.H."/>
            <person name="Heuer A."/>
            <person name="Rast P."/>
            <person name="Oberbeckmann S."/>
            <person name="Bunk B."/>
            <person name="Jeske O."/>
            <person name="Meyerdierks A."/>
            <person name="Storesund J.E."/>
            <person name="Kallscheuer N."/>
            <person name="Luecker S."/>
            <person name="Lage O.M."/>
            <person name="Pohl T."/>
            <person name="Merkel B.J."/>
            <person name="Hornburger P."/>
            <person name="Mueller R.-W."/>
            <person name="Bruemmer F."/>
            <person name="Labrenz M."/>
            <person name="Spormann A.M."/>
            <person name="Op den Camp H."/>
            <person name="Overmann J."/>
            <person name="Amann R."/>
            <person name="Jetten M.S.M."/>
            <person name="Mascher T."/>
            <person name="Medema M.H."/>
            <person name="Devos D.P."/>
            <person name="Kaster A.-K."/>
            <person name="Ovreas L."/>
            <person name="Rohde M."/>
            <person name="Galperin M.Y."/>
            <person name="Jogler C."/>
        </authorList>
    </citation>
    <scope>NUCLEOTIDE SEQUENCE [LARGE SCALE GENOMIC DNA]</scope>
    <source>
        <strain evidence="1 2">Pan241w</strain>
    </source>
</reference>
<accession>A0A517RKH3</accession>
<dbReference type="InterPro" id="IPR011990">
    <property type="entry name" value="TPR-like_helical_dom_sf"/>
</dbReference>
<sequence>MPSPAFDVQTAHRHFAAACFNKTWDYLDKKDRTPAENLEMISTCHASYWHWTQFEEHTPQNISIAYWQLSRVYAMTNQPSNALSFGTLCLNVTRENQLSPFYLAYAYEALARAASIANKPEEVASYLEQAKKIAETDLEGDEKQQLLTDLDTI</sequence>
<dbReference type="RefSeq" id="WP_145219775.1">
    <property type="nucleotide sequence ID" value="NZ_CP036269.1"/>
</dbReference>
<dbReference type="Gene3D" id="1.25.40.10">
    <property type="entry name" value="Tetratricopeptide repeat domain"/>
    <property type="match status" value="1"/>
</dbReference>
<proteinExistence type="predicted"/>